<protein>
    <submittedName>
        <fullName evidence="2">Uncharacterized protein</fullName>
    </submittedName>
</protein>
<organism evidence="2 3">
    <name type="scientific">Rhodococcus opacus M213</name>
    <dbReference type="NCBI Taxonomy" id="1129896"/>
    <lineage>
        <taxon>Bacteria</taxon>
        <taxon>Bacillati</taxon>
        <taxon>Actinomycetota</taxon>
        <taxon>Actinomycetes</taxon>
        <taxon>Mycobacteriales</taxon>
        <taxon>Nocardiaceae</taxon>
        <taxon>Rhodococcus</taxon>
    </lineage>
</organism>
<feature type="region of interest" description="Disordered" evidence="1">
    <location>
        <begin position="1"/>
        <end position="20"/>
    </location>
</feature>
<dbReference type="AlphaFoldDB" id="K8XGH5"/>
<comment type="caution">
    <text evidence="2">The sequence shown here is derived from an EMBL/GenBank/DDBJ whole genome shotgun (WGS) entry which is preliminary data.</text>
</comment>
<evidence type="ECO:0000313" key="2">
    <source>
        <dbReference type="EMBL" id="EKT77402.1"/>
    </source>
</evidence>
<proteinExistence type="predicted"/>
<evidence type="ECO:0000313" key="3">
    <source>
        <dbReference type="Proteomes" id="UP000005951"/>
    </source>
</evidence>
<dbReference type="Proteomes" id="UP000005951">
    <property type="component" value="Unassembled WGS sequence"/>
</dbReference>
<evidence type="ECO:0000256" key="1">
    <source>
        <dbReference type="SAM" id="MobiDB-lite"/>
    </source>
</evidence>
<dbReference type="EMBL" id="AJYC02000153">
    <property type="protein sequence ID" value="EKT77402.1"/>
    <property type="molecule type" value="Genomic_DNA"/>
</dbReference>
<accession>K8XGH5</accession>
<dbReference type="RefSeq" id="WP_005264180.1">
    <property type="nucleotide sequence ID" value="NZ_AJYC02000153.1"/>
</dbReference>
<reference evidence="2 3" key="1">
    <citation type="journal article" date="2013" name="Genome Announc.">
        <title>Draft Genome Sequence of Rhodococcus opacus Strain M213 Shows a Diverse Catabolic Potential.</title>
        <authorList>
            <person name="Pathak A."/>
            <person name="Green S.J."/>
            <person name="Ogram A."/>
            <person name="Chauhan A."/>
        </authorList>
    </citation>
    <scope>NUCLEOTIDE SEQUENCE [LARGE SCALE GENOMIC DNA]</scope>
    <source>
        <strain evidence="2 3">M213</strain>
    </source>
</reference>
<sequence>MTTTTTPTGRGISTIGTTTGAPAPRIAFGTALTGPLGDRITEVLGFETIAGKYSKVERRIDDALAERLRRTRADLLADALETGRRKERVSETLLDDLADAADGERTRYSNAATDALNTIRRQHATERTERVRDLEAELVGLVEAELVDILREAEKAFGAIDGVSAEAAIRLGLTDEWQAAKALAARWTDAQRNRAWVVQALEAGFGNHEIPGADPLRLARSPLYGVSLGREVWEKQFEGGLDIDNADTAEDVLNAWVSLPAAARPGPVVLLVEGI</sequence>
<name>K8XGH5_RHOOP</name>
<gene>
    <name evidence="2" type="ORF">WSS_A37749</name>
</gene>